<dbReference type="Proteomes" id="UP000735302">
    <property type="component" value="Unassembled WGS sequence"/>
</dbReference>
<sequence>MENSNDLKEYISNQIGLVFCGSYHSIQSKPWFYDQFLEGMLEASLHLLRKANDFTITSKMGDPVYIARALSRIDGTRPLSWMGSAPILEQYMDTGLPVKYGQCWVFSHVFTTVARALGLPCRSVTNFSSAHDTNLTMTIDKYVDEEGDEMGHKNDDSVWNFHVWNEVWIRRPDLDKLTGQKGKYDGWHAVDATPQELSDCTSSTLVKLVFLND</sequence>
<dbReference type="InterPro" id="IPR038765">
    <property type="entry name" value="Papain-like_cys_pep_sf"/>
</dbReference>
<protein>
    <submittedName>
        <fullName evidence="2">Protein-glutamine gamma-glutamyltransferase 4</fullName>
    </submittedName>
</protein>
<dbReference type="GO" id="GO:0003810">
    <property type="term" value="F:protein-glutamine gamma-glutamyltransferase activity"/>
    <property type="evidence" value="ECO:0007669"/>
    <property type="project" value="TreeGrafter"/>
</dbReference>
<feature type="non-terminal residue" evidence="2">
    <location>
        <position position="213"/>
    </location>
</feature>
<gene>
    <name evidence="2" type="ORF">PoB_000909200</name>
</gene>
<accession>A0AAV3YJM7</accession>
<organism evidence="2 3">
    <name type="scientific">Plakobranchus ocellatus</name>
    <dbReference type="NCBI Taxonomy" id="259542"/>
    <lineage>
        <taxon>Eukaryota</taxon>
        <taxon>Metazoa</taxon>
        <taxon>Spiralia</taxon>
        <taxon>Lophotrochozoa</taxon>
        <taxon>Mollusca</taxon>
        <taxon>Gastropoda</taxon>
        <taxon>Heterobranchia</taxon>
        <taxon>Euthyneura</taxon>
        <taxon>Panpulmonata</taxon>
        <taxon>Sacoglossa</taxon>
        <taxon>Placobranchoidea</taxon>
        <taxon>Plakobranchidae</taxon>
        <taxon>Plakobranchus</taxon>
    </lineage>
</organism>
<dbReference type="PANTHER" id="PTHR11590:SF40">
    <property type="entry name" value="HEMOCYTE PROTEIN-GLUTAMINE GAMMA-GLUTAMYLTRANSFERASE-LIKE PROTEIN"/>
    <property type="match status" value="1"/>
</dbReference>
<evidence type="ECO:0000259" key="1">
    <source>
        <dbReference type="SMART" id="SM00460"/>
    </source>
</evidence>
<evidence type="ECO:0000313" key="3">
    <source>
        <dbReference type="Proteomes" id="UP000735302"/>
    </source>
</evidence>
<dbReference type="SUPFAM" id="SSF54001">
    <property type="entry name" value="Cysteine proteinases"/>
    <property type="match status" value="1"/>
</dbReference>
<evidence type="ECO:0000313" key="2">
    <source>
        <dbReference type="EMBL" id="GFN82586.1"/>
    </source>
</evidence>
<dbReference type="Pfam" id="PF01841">
    <property type="entry name" value="Transglut_core"/>
    <property type="match status" value="1"/>
</dbReference>
<reference evidence="2 3" key="1">
    <citation type="journal article" date="2021" name="Elife">
        <title>Chloroplast acquisition without the gene transfer in kleptoplastic sea slugs, Plakobranchus ocellatus.</title>
        <authorList>
            <person name="Maeda T."/>
            <person name="Takahashi S."/>
            <person name="Yoshida T."/>
            <person name="Shimamura S."/>
            <person name="Takaki Y."/>
            <person name="Nagai Y."/>
            <person name="Toyoda A."/>
            <person name="Suzuki Y."/>
            <person name="Arimoto A."/>
            <person name="Ishii H."/>
            <person name="Satoh N."/>
            <person name="Nishiyama T."/>
            <person name="Hasebe M."/>
            <person name="Maruyama T."/>
            <person name="Minagawa J."/>
            <person name="Obokata J."/>
            <person name="Shigenobu S."/>
        </authorList>
    </citation>
    <scope>NUCLEOTIDE SEQUENCE [LARGE SCALE GENOMIC DNA]</scope>
</reference>
<dbReference type="InterPro" id="IPR002931">
    <property type="entry name" value="Transglutaminase-like"/>
</dbReference>
<dbReference type="Gene3D" id="3.90.260.10">
    <property type="entry name" value="Transglutaminase-like"/>
    <property type="match status" value="1"/>
</dbReference>
<dbReference type="InterPro" id="IPR050779">
    <property type="entry name" value="Transglutaminase"/>
</dbReference>
<comment type="caution">
    <text evidence="2">The sequence shown here is derived from an EMBL/GenBank/DDBJ whole genome shotgun (WGS) entry which is preliminary data.</text>
</comment>
<keyword evidence="3" id="KW-1185">Reference proteome</keyword>
<dbReference type="EMBL" id="BLXT01001017">
    <property type="protein sequence ID" value="GFN82586.1"/>
    <property type="molecule type" value="Genomic_DNA"/>
</dbReference>
<name>A0AAV3YJM7_9GAST</name>
<dbReference type="InterPro" id="IPR036985">
    <property type="entry name" value="Transglutaminase-like_sf"/>
</dbReference>
<dbReference type="AlphaFoldDB" id="A0AAV3YJM7"/>
<proteinExistence type="predicted"/>
<feature type="domain" description="Transglutaminase-like" evidence="1">
    <location>
        <begin position="95"/>
        <end position="194"/>
    </location>
</feature>
<dbReference type="PANTHER" id="PTHR11590">
    <property type="entry name" value="PROTEIN-GLUTAMINE GAMMA-GLUTAMYLTRANSFERASE"/>
    <property type="match status" value="1"/>
</dbReference>
<dbReference type="SMART" id="SM00460">
    <property type="entry name" value="TGc"/>
    <property type="match status" value="1"/>
</dbReference>